<organism evidence="1 2">
    <name type="scientific">Moorena producens 3L</name>
    <dbReference type="NCBI Taxonomy" id="489825"/>
    <lineage>
        <taxon>Bacteria</taxon>
        <taxon>Bacillati</taxon>
        <taxon>Cyanobacteriota</taxon>
        <taxon>Cyanophyceae</taxon>
        <taxon>Coleofasciculales</taxon>
        <taxon>Coleofasciculaceae</taxon>
        <taxon>Moorena</taxon>
    </lineage>
</organism>
<dbReference type="RefSeq" id="WP_008190683.1">
    <property type="nucleotide sequence ID" value="NZ_MKZR01000001.1"/>
</dbReference>
<accession>F4Y2K8</accession>
<protein>
    <submittedName>
        <fullName evidence="1">Uncharacterized protein</fullName>
    </submittedName>
</protein>
<dbReference type="eggNOG" id="COG4710">
    <property type="taxonomic scope" value="Bacteria"/>
</dbReference>
<dbReference type="EMBL" id="GL890971">
    <property type="protein sequence ID" value="EGJ28852.1"/>
    <property type="molecule type" value="Genomic_DNA"/>
</dbReference>
<dbReference type="OrthoDB" id="462356at2"/>
<keyword evidence="2" id="KW-1185">Reference proteome</keyword>
<name>F4Y2K8_9CYAN</name>
<proteinExistence type="predicted"/>
<evidence type="ECO:0000313" key="1">
    <source>
        <dbReference type="EMBL" id="EGJ28852.1"/>
    </source>
</evidence>
<gene>
    <name evidence="1" type="ORF">LYNGBM3L_70590</name>
</gene>
<dbReference type="Proteomes" id="UP000003959">
    <property type="component" value="Unassembled WGS sequence"/>
</dbReference>
<dbReference type="AlphaFoldDB" id="F4Y2K8"/>
<sequence length="77" mass="8426">MASIFVGARIPPCLHEKFSDYITKVDVTKSEVLTAALAQYLGATADVPLSQRVAGVELKVEELQRKFAVFEARVCAK</sequence>
<dbReference type="HOGENOM" id="CLU_199600_1_0_3"/>
<reference evidence="2" key="1">
    <citation type="journal article" date="2011" name="Proc. Natl. Acad. Sci. U.S.A.">
        <title>Genomic insights into the physiology and ecology of the marine filamentous cyanobacterium Lyngbya majuscula.</title>
        <authorList>
            <person name="Jones A.C."/>
            <person name="Monroe E.A."/>
            <person name="Podell S."/>
            <person name="Hess W.R."/>
            <person name="Klages S."/>
            <person name="Esquenazi E."/>
            <person name="Niessen S."/>
            <person name="Hoover H."/>
            <person name="Rothmann M."/>
            <person name="Lasken R.S."/>
            <person name="Yates J.R.III."/>
            <person name="Reinhardt R."/>
            <person name="Kube M."/>
            <person name="Burkart M.D."/>
            <person name="Allen E.E."/>
            <person name="Dorrestein P.C."/>
            <person name="Gerwick W.H."/>
            <person name="Gerwick L."/>
        </authorList>
    </citation>
    <scope>NUCLEOTIDE SEQUENCE [LARGE SCALE GENOMIC DNA]</scope>
    <source>
        <strain evidence="2">3L</strain>
    </source>
</reference>
<evidence type="ECO:0000313" key="2">
    <source>
        <dbReference type="Proteomes" id="UP000003959"/>
    </source>
</evidence>